<dbReference type="InParanoid" id="A0A6J2MG59"/>
<protein>
    <submittedName>
        <fullName evidence="6">C-C motif chemokine 15-like</fullName>
    </submittedName>
</protein>
<dbReference type="RefSeq" id="XP_028377260.1">
    <property type="nucleotide sequence ID" value="XM_028521459.2"/>
</dbReference>
<dbReference type="GO" id="GO:0006954">
    <property type="term" value="P:inflammatory response"/>
    <property type="evidence" value="ECO:0007669"/>
    <property type="project" value="TreeGrafter"/>
</dbReference>
<feature type="signal peptide" evidence="3">
    <location>
        <begin position="1"/>
        <end position="23"/>
    </location>
</feature>
<reference evidence="6" key="1">
    <citation type="submission" date="2025-08" db="UniProtKB">
        <authorList>
            <consortium name="RefSeq"/>
        </authorList>
    </citation>
    <scope>IDENTIFICATION</scope>
    <source>
        <tissue evidence="6">Muscle</tissue>
    </source>
</reference>
<accession>A0A6J2MG59</accession>
<evidence type="ECO:0000256" key="1">
    <source>
        <dbReference type="ARBA" id="ARBA00010868"/>
    </source>
</evidence>
<dbReference type="SUPFAM" id="SSF54117">
    <property type="entry name" value="Interleukin 8-like chemokines"/>
    <property type="match status" value="1"/>
</dbReference>
<name>A0A6J2MG59_9CHIR</name>
<dbReference type="GeneID" id="114503873"/>
<proteinExistence type="inferred from homology"/>
<dbReference type="GO" id="GO:0008009">
    <property type="term" value="F:chemokine activity"/>
    <property type="evidence" value="ECO:0007669"/>
    <property type="project" value="InterPro"/>
</dbReference>
<dbReference type="AlphaFoldDB" id="A0A6J2MG59"/>
<dbReference type="PANTHER" id="PTHR12015:SF77">
    <property type="entry name" value="C-C MOTIF CHEMOKINE 15"/>
    <property type="match status" value="1"/>
</dbReference>
<dbReference type="Gene3D" id="2.40.50.40">
    <property type="match status" value="1"/>
</dbReference>
<dbReference type="Pfam" id="PF00048">
    <property type="entry name" value="IL8"/>
    <property type="match status" value="1"/>
</dbReference>
<keyword evidence="3" id="KW-0732">Signal</keyword>
<sequence length="121" mass="13178">MKISAAALPFLILAGALGPLANGAPAHGIMMGKLDHPLVGHGGVHRATDCCPSYTPRNIRCVFMDSYYETSSGCPQPAVIFLTKRGQKVCTDPINERVQECVMKLDPENILDKRLVEEELQ</sequence>
<feature type="domain" description="Chemokine interleukin-8-like" evidence="4">
    <location>
        <begin position="47"/>
        <end position="105"/>
    </location>
</feature>
<dbReference type="CDD" id="cd00272">
    <property type="entry name" value="Chemokine_CC"/>
    <property type="match status" value="1"/>
</dbReference>
<gene>
    <name evidence="6" type="primary">LOC114503873</name>
</gene>
<dbReference type="OrthoDB" id="9447832at2759"/>
<dbReference type="KEGG" id="pdic:114503873"/>
<evidence type="ECO:0000313" key="6">
    <source>
        <dbReference type="RefSeq" id="XP_028377260.1"/>
    </source>
</evidence>
<dbReference type="PANTHER" id="PTHR12015">
    <property type="entry name" value="SMALL INDUCIBLE CYTOKINE A"/>
    <property type="match status" value="1"/>
</dbReference>
<dbReference type="GO" id="GO:0048020">
    <property type="term" value="F:CCR chemokine receptor binding"/>
    <property type="evidence" value="ECO:0007669"/>
    <property type="project" value="TreeGrafter"/>
</dbReference>
<keyword evidence="2" id="KW-0202">Cytokine</keyword>
<dbReference type="InterPro" id="IPR001811">
    <property type="entry name" value="Chemokine_IL8-like_dom"/>
</dbReference>
<evidence type="ECO:0000256" key="3">
    <source>
        <dbReference type="SAM" id="SignalP"/>
    </source>
</evidence>
<dbReference type="GO" id="GO:0061844">
    <property type="term" value="P:antimicrobial humoral immune response mediated by antimicrobial peptide"/>
    <property type="evidence" value="ECO:0007669"/>
    <property type="project" value="TreeGrafter"/>
</dbReference>
<dbReference type="GO" id="GO:0070098">
    <property type="term" value="P:chemokine-mediated signaling pathway"/>
    <property type="evidence" value="ECO:0007669"/>
    <property type="project" value="TreeGrafter"/>
</dbReference>
<dbReference type="GO" id="GO:0030335">
    <property type="term" value="P:positive regulation of cell migration"/>
    <property type="evidence" value="ECO:0007669"/>
    <property type="project" value="TreeGrafter"/>
</dbReference>
<evidence type="ECO:0000313" key="5">
    <source>
        <dbReference type="Proteomes" id="UP000504628"/>
    </source>
</evidence>
<dbReference type="InterPro" id="IPR039809">
    <property type="entry name" value="Chemokine_b/g/d"/>
</dbReference>
<organism evidence="5 6">
    <name type="scientific">Phyllostomus discolor</name>
    <name type="common">pale spear-nosed bat</name>
    <dbReference type="NCBI Taxonomy" id="89673"/>
    <lineage>
        <taxon>Eukaryota</taxon>
        <taxon>Metazoa</taxon>
        <taxon>Chordata</taxon>
        <taxon>Craniata</taxon>
        <taxon>Vertebrata</taxon>
        <taxon>Euteleostomi</taxon>
        <taxon>Mammalia</taxon>
        <taxon>Eutheria</taxon>
        <taxon>Laurasiatheria</taxon>
        <taxon>Chiroptera</taxon>
        <taxon>Yangochiroptera</taxon>
        <taxon>Phyllostomidae</taxon>
        <taxon>Phyllostominae</taxon>
        <taxon>Phyllostomus</taxon>
    </lineage>
</organism>
<dbReference type="GO" id="GO:0005615">
    <property type="term" value="C:extracellular space"/>
    <property type="evidence" value="ECO:0007669"/>
    <property type="project" value="UniProtKB-KW"/>
</dbReference>
<dbReference type="FunFam" id="2.40.50.40:FF:000002">
    <property type="entry name" value="C-C motif chemokine"/>
    <property type="match status" value="1"/>
</dbReference>
<feature type="chain" id="PRO_5026665849" evidence="3">
    <location>
        <begin position="24"/>
        <end position="121"/>
    </location>
</feature>
<dbReference type="FunCoup" id="A0A6J2MG59">
    <property type="interactions" value="21"/>
</dbReference>
<comment type="similarity">
    <text evidence="1">Belongs to the intercrine beta (chemokine CC) family.</text>
</comment>
<evidence type="ECO:0000256" key="2">
    <source>
        <dbReference type="ARBA" id="ARBA00022514"/>
    </source>
</evidence>
<evidence type="ECO:0000259" key="4">
    <source>
        <dbReference type="SMART" id="SM00199"/>
    </source>
</evidence>
<dbReference type="InterPro" id="IPR036048">
    <property type="entry name" value="Interleukin_8-like_sf"/>
</dbReference>
<keyword evidence="5" id="KW-1185">Reference proteome</keyword>
<dbReference type="Proteomes" id="UP000504628">
    <property type="component" value="Chromosome 8"/>
</dbReference>
<dbReference type="SMART" id="SM00199">
    <property type="entry name" value="SCY"/>
    <property type="match status" value="1"/>
</dbReference>